<protein>
    <submittedName>
        <fullName evidence="2">Uncharacterized protein</fullName>
    </submittedName>
</protein>
<organism evidence="2 3">
    <name type="scientific">Sulfuritalea hydrogenivorans sk43H</name>
    <dbReference type="NCBI Taxonomy" id="1223802"/>
    <lineage>
        <taxon>Bacteria</taxon>
        <taxon>Pseudomonadati</taxon>
        <taxon>Pseudomonadota</taxon>
        <taxon>Betaproteobacteria</taxon>
        <taxon>Nitrosomonadales</taxon>
        <taxon>Sterolibacteriaceae</taxon>
        <taxon>Sulfuritalea</taxon>
    </lineage>
</organism>
<dbReference type="HOGENOM" id="CLU_2025564_0_0_4"/>
<dbReference type="Proteomes" id="UP000031637">
    <property type="component" value="Chromosome"/>
</dbReference>
<feature type="transmembrane region" description="Helical" evidence="1">
    <location>
        <begin position="76"/>
        <end position="93"/>
    </location>
</feature>
<name>W0SC67_9PROT</name>
<evidence type="ECO:0000313" key="3">
    <source>
        <dbReference type="Proteomes" id="UP000031637"/>
    </source>
</evidence>
<dbReference type="KEGG" id="shd:SUTH_00707"/>
<feature type="transmembrane region" description="Helical" evidence="1">
    <location>
        <begin position="47"/>
        <end position="64"/>
    </location>
</feature>
<feature type="transmembrane region" description="Helical" evidence="1">
    <location>
        <begin position="21"/>
        <end position="41"/>
    </location>
</feature>
<sequence length="122" mass="13393">MRDREDDGHRDFPGRGLLINVLRVFHIAGLAGVSAVILAGMGGAERWGALMLVSGLGIVTLDAWANPFYFRQAKGLGTLLKIALVMLLVVWEAGRLPLFWFVLAFSVALSHAPGRLRHKQLF</sequence>
<reference evidence="2 3" key="1">
    <citation type="journal article" date="2014" name="Syst. Appl. Microbiol.">
        <title>Complete genomes of freshwater sulfur oxidizers Sulfuricella denitrificans skB26 and Sulfuritalea hydrogenivorans sk43H: genetic insights into the sulfur oxidation pathway of betaproteobacteria.</title>
        <authorList>
            <person name="Watanabe T."/>
            <person name="Kojima H."/>
            <person name="Fukui M."/>
        </authorList>
    </citation>
    <scope>NUCLEOTIDE SEQUENCE [LARGE SCALE GENOMIC DNA]</scope>
    <source>
        <strain evidence="2">DSM22779</strain>
    </source>
</reference>
<dbReference type="AlphaFoldDB" id="W0SC67"/>
<keyword evidence="1" id="KW-1133">Transmembrane helix</keyword>
<dbReference type="RefSeq" id="WP_041097129.1">
    <property type="nucleotide sequence ID" value="NZ_AP012547.1"/>
</dbReference>
<gene>
    <name evidence="2" type="ORF">SUTH_00707</name>
</gene>
<evidence type="ECO:0000256" key="1">
    <source>
        <dbReference type="SAM" id="Phobius"/>
    </source>
</evidence>
<evidence type="ECO:0000313" key="2">
    <source>
        <dbReference type="EMBL" id="BAO28517.1"/>
    </source>
</evidence>
<keyword evidence="1" id="KW-0812">Transmembrane</keyword>
<proteinExistence type="predicted"/>
<dbReference type="EMBL" id="AP012547">
    <property type="protein sequence ID" value="BAO28517.1"/>
    <property type="molecule type" value="Genomic_DNA"/>
</dbReference>
<accession>W0SC67</accession>
<keyword evidence="1" id="KW-0472">Membrane</keyword>
<dbReference type="STRING" id="1223802.SUTH_00707"/>
<dbReference type="OrthoDB" id="6118617at2"/>
<keyword evidence="3" id="KW-1185">Reference proteome</keyword>